<keyword evidence="2 4" id="KW-0808">Transferase</keyword>
<dbReference type="InterPro" id="IPR023576">
    <property type="entry name" value="UbiE/COQ5_MeTrFase_CS"/>
</dbReference>
<feature type="binding site" evidence="4">
    <location>
        <position position="82"/>
    </location>
    <ligand>
        <name>S-adenosyl-L-methionine</name>
        <dbReference type="ChEBI" id="CHEBI:59789"/>
    </ligand>
</feature>
<dbReference type="InterPro" id="IPR029063">
    <property type="entry name" value="SAM-dependent_MTases_sf"/>
</dbReference>
<name>A0A1S9A9G6_LIMRT</name>
<feature type="binding site" evidence="4">
    <location>
        <begin position="107"/>
        <end position="108"/>
    </location>
    <ligand>
        <name>S-adenosyl-L-methionine</name>
        <dbReference type="ChEBI" id="CHEBI:59789"/>
    </ligand>
</feature>
<evidence type="ECO:0000256" key="3">
    <source>
        <dbReference type="ARBA" id="ARBA00022691"/>
    </source>
</evidence>
<gene>
    <name evidence="4" type="primary">menG</name>
    <name evidence="6" type="ORF">DKZ22_11755</name>
    <name evidence="5" type="ORF">DKZ35_08285</name>
</gene>
<dbReference type="AlphaFoldDB" id="A0A1S9A9G6"/>
<comment type="pathway">
    <text evidence="4">Quinol/quinone metabolism; menaquinone biosynthesis; menaquinol from 1,4-dihydroxy-2-naphthoate: step 2/2.</text>
</comment>
<keyword evidence="4" id="KW-0474">Menaquinone biosynthesis</keyword>
<dbReference type="EC" id="2.1.1.163" evidence="4"/>
<dbReference type="NCBIfam" id="NF001243">
    <property type="entry name" value="PRK00216.1-4"/>
    <property type="match status" value="1"/>
</dbReference>
<dbReference type="GO" id="GO:0009234">
    <property type="term" value="P:menaquinone biosynthetic process"/>
    <property type="evidence" value="ECO:0007669"/>
    <property type="project" value="UniProtKB-UniRule"/>
</dbReference>
<dbReference type="InterPro" id="IPR004033">
    <property type="entry name" value="UbiE/COQ5_MeTrFase"/>
</dbReference>
<evidence type="ECO:0000313" key="7">
    <source>
        <dbReference type="Proteomes" id="UP000245735"/>
    </source>
</evidence>
<dbReference type="PROSITE" id="PS51608">
    <property type="entry name" value="SAM_MT_UBIE"/>
    <property type="match status" value="1"/>
</dbReference>
<dbReference type="Gene3D" id="3.40.50.150">
    <property type="entry name" value="Vaccinia Virus protein VP39"/>
    <property type="match status" value="1"/>
</dbReference>
<evidence type="ECO:0000313" key="6">
    <source>
        <dbReference type="EMBL" id="PWT39105.1"/>
    </source>
</evidence>
<dbReference type="RefSeq" id="WP_078010114.1">
    <property type="nucleotide sequence ID" value="NZ_CP137611.1"/>
</dbReference>
<evidence type="ECO:0000256" key="4">
    <source>
        <dbReference type="HAMAP-Rule" id="MF_01813"/>
    </source>
</evidence>
<evidence type="ECO:0000256" key="1">
    <source>
        <dbReference type="ARBA" id="ARBA00022603"/>
    </source>
</evidence>
<feature type="binding site" evidence="4">
    <location>
        <position position="62"/>
    </location>
    <ligand>
        <name>S-adenosyl-L-methionine</name>
        <dbReference type="ChEBI" id="CHEBI:59789"/>
    </ligand>
</feature>
<sequence>MVQTNKLLNEHEVNNLFSRVAPRYDLLNNVISLGTQKIWRHELFNQLQIKPTDNALDVCCGTGDLAIALAKRISAGRVTGLDFNKEMLEIAKEKTKMIGNLFLVQGDAMALPFDDNSFDIVTIGFGLRNVPDADKALSEIYRVLKPGGQFVSLEMSQPTNPIIKVGWKAYFTAFPLMASLAGGHYRDYQYLKKTSQQFVSAHQLARMMKAVGFKEVHYQPLNFGAAALHFGDKIE</sequence>
<protein>
    <recommendedName>
        <fullName evidence="4">Demethylmenaquinone methyltransferase</fullName>
        <ecNumber evidence="4">2.1.1.163</ecNumber>
    </recommendedName>
</protein>
<dbReference type="SUPFAM" id="SSF53335">
    <property type="entry name" value="S-adenosyl-L-methionine-dependent methyltransferases"/>
    <property type="match status" value="1"/>
</dbReference>
<comment type="function">
    <text evidence="4">Methyltransferase required for the conversion of demethylmenaquinol (DMKH2) to menaquinol (MKH2).</text>
</comment>
<evidence type="ECO:0000313" key="8">
    <source>
        <dbReference type="Proteomes" id="UP000245980"/>
    </source>
</evidence>
<comment type="caution">
    <text evidence="5">The sequence shown here is derived from an EMBL/GenBank/DDBJ whole genome shotgun (WGS) entry which is preliminary data.</text>
</comment>
<dbReference type="Proteomes" id="UP000245980">
    <property type="component" value="Unassembled WGS sequence"/>
</dbReference>
<accession>A0A1S9A9G6</accession>
<evidence type="ECO:0000256" key="2">
    <source>
        <dbReference type="ARBA" id="ARBA00022679"/>
    </source>
</evidence>
<dbReference type="PANTHER" id="PTHR43591">
    <property type="entry name" value="METHYLTRANSFERASE"/>
    <property type="match status" value="1"/>
</dbReference>
<comment type="catalytic activity">
    <reaction evidence="4">
        <text>a 2-demethylmenaquinol + S-adenosyl-L-methionine = a menaquinol + S-adenosyl-L-homocysteine + H(+)</text>
        <dbReference type="Rhea" id="RHEA:42640"/>
        <dbReference type="Rhea" id="RHEA-COMP:9539"/>
        <dbReference type="Rhea" id="RHEA-COMP:9563"/>
        <dbReference type="ChEBI" id="CHEBI:15378"/>
        <dbReference type="ChEBI" id="CHEBI:18151"/>
        <dbReference type="ChEBI" id="CHEBI:55437"/>
        <dbReference type="ChEBI" id="CHEBI:57856"/>
        <dbReference type="ChEBI" id="CHEBI:59789"/>
        <dbReference type="EC" id="2.1.1.163"/>
    </reaction>
</comment>
<keyword evidence="1 4" id="KW-0489">Methyltransferase</keyword>
<dbReference type="CDD" id="cd02440">
    <property type="entry name" value="AdoMet_MTases"/>
    <property type="match status" value="1"/>
</dbReference>
<dbReference type="PROSITE" id="PS01183">
    <property type="entry name" value="UBIE_1"/>
    <property type="match status" value="1"/>
</dbReference>
<evidence type="ECO:0000313" key="5">
    <source>
        <dbReference type="EMBL" id="PWT36838.1"/>
    </source>
</evidence>
<dbReference type="EMBL" id="QGHT01000107">
    <property type="protein sequence ID" value="PWT39105.1"/>
    <property type="molecule type" value="Genomic_DNA"/>
</dbReference>
<dbReference type="NCBIfam" id="NF001244">
    <property type="entry name" value="PRK00216.1-5"/>
    <property type="match status" value="1"/>
</dbReference>
<dbReference type="PANTHER" id="PTHR43591:SF24">
    <property type="entry name" value="2-METHOXY-6-POLYPRENYL-1,4-BENZOQUINOL METHYLASE, MITOCHONDRIAL"/>
    <property type="match status" value="1"/>
</dbReference>
<keyword evidence="3 4" id="KW-0949">S-adenosyl-L-methionine</keyword>
<reference evidence="5" key="2">
    <citation type="submission" date="2018-05" db="EMBL/GenBank/DDBJ databases">
        <authorList>
            <person name="Peng X.Y."/>
            <person name="Xu Y.F."/>
            <person name="Luo D."/>
            <person name="Yu J."/>
            <person name="Gu J.Y."/>
        </authorList>
    </citation>
    <scope>NUCLEOTIDE SEQUENCE</scope>
    <source>
        <strain evidence="6">LR10</strain>
        <strain evidence="5">LR9</strain>
    </source>
</reference>
<comment type="similarity">
    <text evidence="4">Belongs to the class I-like SAM-binding methyltransferase superfamily. MenG/UbiE family.</text>
</comment>
<dbReference type="HAMAP" id="MF_01813">
    <property type="entry name" value="MenG_UbiE_methyltr"/>
    <property type="match status" value="1"/>
</dbReference>
<proteinExistence type="inferred from homology"/>
<dbReference type="Pfam" id="PF01209">
    <property type="entry name" value="Ubie_methyltran"/>
    <property type="match status" value="1"/>
</dbReference>
<dbReference type="GO" id="GO:0043770">
    <property type="term" value="F:demethylmenaquinone methyltransferase activity"/>
    <property type="evidence" value="ECO:0007669"/>
    <property type="project" value="UniProtKB-UniRule"/>
</dbReference>
<dbReference type="Proteomes" id="UP000245735">
    <property type="component" value="Unassembled WGS sequence"/>
</dbReference>
<dbReference type="GO" id="GO:0032259">
    <property type="term" value="P:methylation"/>
    <property type="evidence" value="ECO:0007669"/>
    <property type="project" value="UniProtKB-KW"/>
</dbReference>
<comment type="caution">
    <text evidence="4">Lacks conserved residue(s) required for the propagation of feature annotation.</text>
</comment>
<dbReference type="PROSITE" id="PS01184">
    <property type="entry name" value="UBIE_2"/>
    <property type="match status" value="1"/>
</dbReference>
<reference evidence="5 8" key="1">
    <citation type="journal article" date="2018" name="Front. Microbiol.">
        <title>Comparative Genomics of the Herbivore Gut Symbiont Lactobacillus reuteri Reveals Genetic Diversity and Lifestyle Adaptation.</title>
        <authorList>
            <person name="Zhao J."/>
        </authorList>
    </citation>
    <scope>NUCLEOTIDE SEQUENCE</scope>
    <source>
        <strain evidence="6 8">LR10</strain>
        <strain evidence="5">LR9</strain>
    </source>
</reference>
<dbReference type="UniPathway" id="UPA00079">
    <property type="reaction ID" value="UER00169"/>
</dbReference>
<dbReference type="NCBIfam" id="TIGR01934">
    <property type="entry name" value="MenG_MenH_UbiE"/>
    <property type="match status" value="1"/>
</dbReference>
<dbReference type="EMBL" id="QGHV01000053">
    <property type="protein sequence ID" value="PWT36838.1"/>
    <property type="molecule type" value="Genomic_DNA"/>
</dbReference>
<organism evidence="5 7">
    <name type="scientific">Limosilactobacillus reuteri</name>
    <name type="common">Lactobacillus reuteri</name>
    <dbReference type="NCBI Taxonomy" id="1598"/>
    <lineage>
        <taxon>Bacteria</taxon>
        <taxon>Bacillati</taxon>
        <taxon>Bacillota</taxon>
        <taxon>Bacilli</taxon>
        <taxon>Lactobacillales</taxon>
        <taxon>Lactobacillaceae</taxon>
        <taxon>Limosilactobacillus</taxon>
    </lineage>
</organism>